<name>A0A0M9G7V5_LEPPY</name>
<accession>A0A0M9G7V5</accession>
<feature type="region of interest" description="Disordered" evidence="1">
    <location>
        <begin position="993"/>
        <end position="1024"/>
    </location>
</feature>
<proteinExistence type="predicted"/>
<keyword evidence="3" id="KW-1185">Reference proteome</keyword>
<evidence type="ECO:0000256" key="1">
    <source>
        <dbReference type="SAM" id="MobiDB-lite"/>
    </source>
</evidence>
<dbReference type="OMA" id="GVLTHDW"/>
<dbReference type="Proteomes" id="UP000037923">
    <property type="component" value="Unassembled WGS sequence"/>
</dbReference>
<feature type="region of interest" description="Disordered" evidence="1">
    <location>
        <begin position="292"/>
        <end position="334"/>
    </location>
</feature>
<dbReference type="AlphaFoldDB" id="A0A0M9G7V5"/>
<sequence length="1118" mass="118775">MAQAAARPVDVEKAVHMLRSACQSQGGGTASSHAEDIATLLPSAAFLASHCTPALLSCIVDACDATSPVVGGTKRLAMLNAAWKLLLAVASYQDVAPRDYETAVVHMMEQLRWGVLTHDWSDKKRVRLATFFASHLVLAVRAHPQLLLTGTEAAHVFFAHLVRLYYAVCVTVATSTRDDEAVTTLYDNIVERLHGIFDCLGSAAAAMTMMTENRKAEWTATNSGQGTEKEVGGEGVEIVSNAVEALLTQCVSASAAFEVQEAAGGGEEVQQAAATAGLSTYLHVMQGVLKRLPGSSGTPEAEAAASSGPTEETAGDEGKRAGKADKAAAERSVGSSAVGRDTLHLLTESLLCWTGQRATHRDGNGSVGDGSACERQHSCSNAGATVKQDIQTLSEKLPTALFAYSPPNGGSDTKRDVSPFSSTAASTSLRAMWVSALAALWQQWIFLCANAEEAEGNNDSSTSDDGGTSSRCRIGPTAWAMSGGTDVQPSVSNAASLSAHLSTVVLSSITCVPHASTMALMALEAWTELFHRLERAAKPTSSPSQPMQRTAVRVLLRVLGNIRYAATDLVQGLLHLQKREDVTHAPDAVLDGGCASTSALLEQWICAAVALLSYGESALCIETTNPPANDDDDEVRGAAEQRHAAVVLLSLLIEVMRTKTTLSCAAAQKGEDYAPPAVAVAELREALVSLQQETRKTWKQNTPPADHSYLLCQLLIQIPRKLHNVVGAFTAMSVLSCSLPDNEEGLSKPPGQLKLSLLSCSSLLASLTQTLQRLSENSTGGEEEEEEESASARVARWVAARLLHEMAAVPVSDSADDAVLVACVRRWTDVAFSATSPSPVPPRKDSAARRCGDAVVYADAAASLLRLAQECTSLDLETLNLSDAAVAALVELVEGDSQASDNADAVARWGVLQDEETRQWSASTAWLRKQRDMAETASGENTDVVFPNTSDDRDEGVSSMSLRSSPTVADYLRGLRYCTAVLQQLHDDVTTNAVTAEDGAHSNKRRRVDDGGEDGSSEERRTVDISEREHASITCTLARIRELSRSTLAQLEGGTGAATPTPSLPSLSVPISKNVKDELRAGRSEEVLQKDAQVFTLSDTESMASRRRPSSTEVIDIE</sequence>
<dbReference type="OrthoDB" id="273639at2759"/>
<dbReference type="GeneID" id="26902566"/>
<comment type="caution">
    <text evidence="2">The sequence shown here is derived from an EMBL/GenBank/DDBJ whole genome shotgun (WGS) entry which is preliminary data.</text>
</comment>
<organism evidence="2 3">
    <name type="scientific">Leptomonas pyrrhocoris</name>
    <name type="common">Firebug parasite</name>
    <dbReference type="NCBI Taxonomy" id="157538"/>
    <lineage>
        <taxon>Eukaryota</taxon>
        <taxon>Discoba</taxon>
        <taxon>Euglenozoa</taxon>
        <taxon>Kinetoplastea</taxon>
        <taxon>Metakinetoplastina</taxon>
        <taxon>Trypanosomatida</taxon>
        <taxon>Trypanosomatidae</taxon>
        <taxon>Leishmaniinae</taxon>
        <taxon>Leptomonas</taxon>
    </lineage>
</organism>
<feature type="compositionally biased region" description="Basic and acidic residues" evidence="1">
    <location>
        <begin position="316"/>
        <end position="329"/>
    </location>
</feature>
<reference evidence="2 3" key="1">
    <citation type="submission" date="2015-07" db="EMBL/GenBank/DDBJ databases">
        <title>High-quality genome of monoxenous trypanosomatid Leptomonas pyrrhocoris.</title>
        <authorList>
            <person name="Flegontov P."/>
            <person name="Butenko A."/>
            <person name="Firsov S."/>
            <person name="Vlcek C."/>
            <person name="Logacheva M.D."/>
            <person name="Field M."/>
            <person name="Filatov D."/>
            <person name="Flegontova O."/>
            <person name="Gerasimov E."/>
            <person name="Jackson A.P."/>
            <person name="Kelly S."/>
            <person name="Opperdoes F."/>
            <person name="O'Reilly A."/>
            <person name="Votypka J."/>
            <person name="Yurchenko V."/>
            <person name="Lukes J."/>
        </authorList>
    </citation>
    <scope>NUCLEOTIDE SEQUENCE [LARGE SCALE GENOMIC DNA]</scope>
    <source>
        <strain evidence="2">H10</strain>
    </source>
</reference>
<feature type="region of interest" description="Disordered" evidence="1">
    <location>
        <begin position="934"/>
        <end position="962"/>
    </location>
</feature>
<evidence type="ECO:0000313" key="2">
    <source>
        <dbReference type="EMBL" id="KPA84219.1"/>
    </source>
</evidence>
<feature type="region of interest" description="Disordered" evidence="1">
    <location>
        <begin position="1099"/>
        <end position="1118"/>
    </location>
</feature>
<gene>
    <name evidence="2" type="ORF">ABB37_02271</name>
</gene>
<protein>
    <submittedName>
        <fullName evidence="2">Uncharacterized protein</fullName>
    </submittedName>
</protein>
<dbReference type="VEuPathDB" id="TriTrypDB:LpyrH10_03_4220"/>
<dbReference type="EMBL" id="LGTL01000003">
    <property type="protein sequence ID" value="KPA84219.1"/>
    <property type="molecule type" value="Genomic_DNA"/>
</dbReference>
<dbReference type="RefSeq" id="XP_015662658.1">
    <property type="nucleotide sequence ID" value="XM_015799180.1"/>
</dbReference>
<evidence type="ECO:0000313" key="3">
    <source>
        <dbReference type="Proteomes" id="UP000037923"/>
    </source>
</evidence>